<proteinExistence type="predicted"/>
<gene>
    <name evidence="2" type="ORF">Q8814_14490</name>
</gene>
<dbReference type="Proteomes" id="UP001331936">
    <property type="component" value="Unassembled WGS sequence"/>
</dbReference>
<comment type="caution">
    <text evidence="2">The sequence shown here is derived from an EMBL/GenBank/DDBJ whole genome shotgun (WGS) entry which is preliminary data.</text>
</comment>
<name>A0ABU7JTF8_9NOCA</name>
<sequence>MAITPDVKDWSWVVERACPDCGFDPSAVAFDDIPALVRERLGSWSAVLARPDAGNRPDADTWAPVEYAAHVRDVCRVFRGRLALMLEQEDPPFEDWDQDGAAIADAYRRQAPATVAAELRSAADEAVGAFAAVPEALRGRTGRRGDGARFTVTTLALYFAHEHVHHVWDVEYRELS</sequence>
<reference evidence="2 3" key="1">
    <citation type="submission" date="2023-08" db="EMBL/GenBank/DDBJ databases">
        <authorList>
            <person name="Girao M."/>
            <person name="Carvalho M.F."/>
        </authorList>
    </citation>
    <scope>NUCLEOTIDE SEQUENCE [LARGE SCALE GENOMIC DNA]</scope>
    <source>
        <strain evidence="2 3">CC-R104</strain>
    </source>
</reference>
<protein>
    <submittedName>
        <fullName evidence="2">DinB family protein</fullName>
    </submittedName>
</protein>
<evidence type="ECO:0000259" key="1">
    <source>
        <dbReference type="Pfam" id="PF12867"/>
    </source>
</evidence>
<feature type="domain" description="DinB-like" evidence="1">
    <location>
        <begin position="53"/>
        <end position="167"/>
    </location>
</feature>
<evidence type="ECO:0000313" key="3">
    <source>
        <dbReference type="Proteomes" id="UP001331936"/>
    </source>
</evidence>
<accession>A0ABU7JTF8</accession>
<dbReference type="InterPro" id="IPR034660">
    <property type="entry name" value="DinB/YfiT-like"/>
</dbReference>
<dbReference type="SUPFAM" id="SSF109854">
    <property type="entry name" value="DinB/YfiT-like putative metalloenzymes"/>
    <property type="match status" value="1"/>
</dbReference>
<dbReference type="RefSeq" id="WP_330152722.1">
    <property type="nucleotide sequence ID" value="NZ_JAUZMZ010000077.1"/>
</dbReference>
<dbReference type="Gene3D" id="1.20.120.450">
    <property type="entry name" value="dinb family like domain"/>
    <property type="match status" value="1"/>
</dbReference>
<dbReference type="Pfam" id="PF12867">
    <property type="entry name" value="DinB_2"/>
    <property type="match status" value="1"/>
</dbReference>
<evidence type="ECO:0000313" key="2">
    <source>
        <dbReference type="EMBL" id="MEE2033311.1"/>
    </source>
</evidence>
<dbReference type="EMBL" id="JAUZMZ010000077">
    <property type="protein sequence ID" value="MEE2033311.1"/>
    <property type="molecule type" value="Genomic_DNA"/>
</dbReference>
<dbReference type="InterPro" id="IPR024775">
    <property type="entry name" value="DinB-like"/>
</dbReference>
<organism evidence="2 3">
    <name type="scientific">Rhodococcus chondri</name>
    <dbReference type="NCBI Taxonomy" id="3065941"/>
    <lineage>
        <taxon>Bacteria</taxon>
        <taxon>Bacillati</taxon>
        <taxon>Actinomycetota</taxon>
        <taxon>Actinomycetes</taxon>
        <taxon>Mycobacteriales</taxon>
        <taxon>Nocardiaceae</taxon>
        <taxon>Rhodococcus</taxon>
    </lineage>
</organism>
<keyword evidence="3" id="KW-1185">Reference proteome</keyword>